<accession>A0ABV3N0X5</accession>
<sequence length="130" mass="14786">MSVITFIKATICHSSSAAFSLAQKDAKYTDFAMKLISVKHQNAICGLINAHSDIKKEILINARIFKYERLLDALLLRSPETAHKKTISDFNSPLPRLTVDRKNANDHQYFLPGDYQPKLLSIRTVEERLI</sequence>
<dbReference type="Proteomes" id="UP001554567">
    <property type="component" value="Unassembled WGS sequence"/>
</dbReference>
<name>A0ABV3N0X5_9GAMM</name>
<evidence type="ECO:0000313" key="2">
    <source>
        <dbReference type="Proteomes" id="UP001554567"/>
    </source>
</evidence>
<comment type="caution">
    <text evidence="1">The sequence shown here is derived from an EMBL/GenBank/DDBJ whole genome shotgun (WGS) entry which is preliminary data.</text>
</comment>
<keyword evidence="2" id="KW-1185">Reference proteome</keyword>
<proteinExistence type="predicted"/>
<dbReference type="EMBL" id="JBFKZN010000004">
    <property type="protein sequence ID" value="MEW5289453.1"/>
    <property type="molecule type" value="Genomic_DNA"/>
</dbReference>
<organism evidence="1 2">
    <name type="scientific">Erwinia papayae</name>
    <dbReference type="NCBI Taxonomy" id="206499"/>
    <lineage>
        <taxon>Bacteria</taxon>
        <taxon>Pseudomonadati</taxon>
        <taxon>Pseudomonadota</taxon>
        <taxon>Gammaproteobacteria</taxon>
        <taxon>Enterobacterales</taxon>
        <taxon>Erwiniaceae</taxon>
        <taxon>Erwinia</taxon>
    </lineage>
</organism>
<reference evidence="1 2" key="1">
    <citation type="submission" date="2024-07" db="EMBL/GenBank/DDBJ databases">
        <authorList>
            <person name="Dulla G.F.J."/>
            <person name="Delorm J.G."/>
        </authorList>
    </citation>
    <scope>NUCLEOTIDE SEQUENCE [LARGE SCALE GENOMIC DNA]</scope>
    <source>
        <strain evidence="1 2">JGD 233</strain>
    </source>
</reference>
<dbReference type="RefSeq" id="WP_367167344.1">
    <property type="nucleotide sequence ID" value="NZ_JBFKZN010000004.1"/>
</dbReference>
<gene>
    <name evidence="1" type="ORF">ABW286_09715</name>
</gene>
<protein>
    <submittedName>
        <fullName evidence="1">Uncharacterized protein</fullName>
    </submittedName>
</protein>
<evidence type="ECO:0000313" key="1">
    <source>
        <dbReference type="EMBL" id="MEW5289453.1"/>
    </source>
</evidence>